<accession>A0AAV0TIA8</accession>
<proteinExistence type="predicted"/>
<protein>
    <recommendedName>
        <fullName evidence="5">Auto-transporter adhesin head GIN domain-containing protein</fullName>
    </recommendedName>
</protein>
<evidence type="ECO:0000313" key="4">
    <source>
        <dbReference type="Proteomes" id="UP001162031"/>
    </source>
</evidence>
<feature type="signal peptide" evidence="2">
    <location>
        <begin position="1"/>
        <end position="19"/>
    </location>
</feature>
<reference evidence="3" key="1">
    <citation type="submission" date="2022-12" db="EMBL/GenBank/DDBJ databases">
        <authorList>
            <person name="Webb A."/>
        </authorList>
    </citation>
    <scope>NUCLEOTIDE SEQUENCE</scope>
    <source>
        <strain evidence="3">Hp1</strain>
    </source>
</reference>
<evidence type="ECO:0000313" key="3">
    <source>
        <dbReference type="EMBL" id="CAI5721143.1"/>
    </source>
</evidence>
<evidence type="ECO:0000256" key="1">
    <source>
        <dbReference type="SAM" id="MobiDB-lite"/>
    </source>
</evidence>
<keyword evidence="4" id="KW-1185">Reference proteome</keyword>
<organism evidence="3 4">
    <name type="scientific">Hyaloperonospora brassicae</name>
    <name type="common">Brassica downy mildew</name>
    <name type="synonym">Peronospora brassicae</name>
    <dbReference type="NCBI Taxonomy" id="162125"/>
    <lineage>
        <taxon>Eukaryota</taxon>
        <taxon>Sar</taxon>
        <taxon>Stramenopiles</taxon>
        <taxon>Oomycota</taxon>
        <taxon>Peronosporomycetes</taxon>
        <taxon>Peronosporales</taxon>
        <taxon>Peronosporaceae</taxon>
        <taxon>Hyaloperonospora</taxon>
    </lineage>
</organism>
<keyword evidence="2" id="KW-0732">Signal</keyword>
<dbReference type="EMBL" id="CANTFL010000362">
    <property type="protein sequence ID" value="CAI5721143.1"/>
    <property type="molecule type" value="Genomic_DNA"/>
</dbReference>
<feature type="compositionally biased region" description="Basic and acidic residues" evidence="1">
    <location>
        <begin position="100"/>
        <end position="114"/>
    </location>
</feature>
<feature type="compositionally biased region" description="Acidic residues" evidence="1">
    <location>
        <begin position="115"/>
        <end position="127"/>
    </location>
</feature>
<evidence type="ECO:0008006" key="5">
    <source>
        <dbReference type="Google" id="ProtNLM"/>
    </source>
</evidence>
<name>A0AAV0TIA8_HYABA</name>
<dbReference type="PROSITE" id="PS51257">
    <property type="entry name" value="PROKAR_LIPOPROTEIN"/>
    <property type="match status" value="1"/>
</dbReference>
<dbReference type="AlphaFoldDB" id="A0AAV0TIA8"/>
<feature type="region of interest" description="Disordered" evidence="1">
    <location>
        <begin position="100"/>
        <end position="127"/>
    </location>
</feature>
<dbReference type="Proteomes" id="UP001162031">
    <property type="component" value="Unassembled WGS sequence"/>
</dbReference>
<dbReference type="PANTHER" id="PTHR39200">
    <property type="entry name" value="HYPOTHETICAL EXPORTED PROTEIN"/>
    <property type="match status" value="1"/>
</dbReference>
<gene>
    <name evidence="3" type="ORF">HBR001_LOCUS2562</name>
</gene>
<sequence>MNLQRLLLVASSSLACAAGRFTVTPGTAQASTSSVENVAFVKQWTISATTTTDAIHSIDLNLVGRVYVRHMTGLPTGVLGYVNISGDSRAVVDAVSVAHDDVNDNDNDNDHNDNDDNYDQDDVNDVNDVNDPDSDLHVFILSNATASLTGHLLTEVILASTGVVTDVQSKRSAVVVVEDGVLMTTSTTAELQVEASGSSAIFVDAANASVSVRKVQLDASGSASLQFNVGSLSATNEAQVDAQGSGQIVVLAPTVTAGHMEVDAENTGAICFSGTQVTATTYQGNEGSRVSMPNAADKHGSTGSAPCAKATVPPRAPACVAVGCTTAGDSAASGAAGAAGAAPGGNAAGISASDGTSASSVPELTALVAAAAVAVAMATLL</sequence>
<dbReference type="PANTHER" id="PTHR39200:SF1">
    <property type="entry name" value="AUTO-TRANSPORTER ADHESIN HEAD GIN DOMAIN-CONTAINING PROTEIN-RELATED"/>
    <property type="match status" value="1"/>
</dbReference>
<feature type="chain" id="PRO_5043550034" description="Auto-transporter adhesin head GIN domain-containing protein" evidence="2">
    <location>
        <begin position="20"/>
        <end position="381"/>
    </location>
</feature>
<comment type="caution">
    <text evidence="3">The sequence shown here is derived from an EMBL/GenBank/DDBJ whole genome shotgun (WGS) entry which is preliminary data.</text>
</comment>
<evidence type="ECO:0000256" key="2">
    <source>
        <dbReference type="SAM" id="SignalP"/>
    </source>
</evidence>